<dbReference type="AlphaFoldDB" id="A0ABD0XYF4"/>
<dbReference type="EMBL" id="JBFDAA010000018">
    <property type="protein sequence ID" value="KAL1116251.1"/>
    <property type="molecule type" value="Genomic_DNA"/>
</dbReference>
<protein>
    <submittedName>
        <fullName evidence="1">Uncharacterized protein</fullName>
    </submittedName>
</protein>
<evidence type="ECO:0000313" key="1">
    <source>
        <dbReference type="EMBL" id="KAL1116251.1"/>
    </source>
</evidence>
<sequence>MKIPCEEGASAKALFPPKSSALTNGGFAFGSRQDEDGLLVCPSGPAVPSGMPHCGPLQCGLKYIHVGLNQTIREGARANLFSEAKEEAQKVLKEVGGLLDRSEDLLQLVETATAVHKEAVTGPFGMDLEACENVTTSLMNAQLLVVNTLRSGYGAFKNITNSLNDLLNCPGLNPIKSVTCMMDDIKTLKASVDIIKPMVADFRVKIENSYVEIHGEVLDCIGFESKP</sequence>
<evidence type="ECO:0000313" key="2">
    <source>
        <dbReference type="Proteomes" id="UP001558652"/>
    </source>
</evidence>
<keyword evidence="2" id="KW-1185">Reference proteome</keyword>
<accession>A0ABD0XYF4</accession>
<reference evidence="1 2" key="1">
    <citation type="submission" date="2024-07" db="EMBL/GenBank/DDBJ databases">
        <title>Chromosome-level genome assembly of the water stick insect Ranatra chinensis (Heteroptera: Nepidae).</title>
        <authorList>
            <person name="Liu X."/>
        </authorList>
    </citation>
    <scope>NUCLEOTIDE SEQUENCE [LARGE SCALE GENOMIC DNA]</scope>
    <source>
        <strain evidence="1">Cailab_2021Rc</strain>
        <tissue evidence="1">Muscle</tissue>
    </source>
</reference>
<name>A0ABD0XYF4_9HEMI</name>
<organism evidence="1 2">
    <name type="scientific">Ranatra chinensis</name>
    <dbReference type="NCBI Taxonomy" id="642074"/>
    <lineage>
        <taxon>Eukaryota</taxon>
        <taxon>Metazoa</taxon>
        <taxon>Ecdysozoa</taxon>
        <taxon>Arthropoda</taxon>
        <taxon>Hexapoda</taxon>
        <taxon>Insecta</taxon>
        <taxon>Pterygota</taxon>
        <taxon>Neoptera</taxon>
        <taxon>Paraneoptera</taxon>
        <taxon>Hemiptera</taxon>
        <taxon>Heteroptera</taxon>
        <taxon>Panheteroptera</taxon>
        <taxon>Nepomorpha</taxon>
        <taxon>Nepidae</taxon>
        <taxon>Ranatrinae</taxon>
        <taxon>Ranatra</taxon>
    </lineage>
</organism>
<dbReference type="Proteomes" id="UP001558652">
    <property type="component" value="Unassembled WGS sequence"/>
</dbReference>
<gene>
    <name evidence="1" type="ORF">AAG570_005746</name>
</gene>
<proteinExistence type="predicted"/>
<comment type="caution">
    <text evidence="1">The sequence shown here is derived from an EMBL/GenBank/DDBJ whole genome shotgun (WGS) entry which is preliminary data.</text>
</comment>